<dbReference type="InterPro" id="IPR012312">
    <property type="entry name" value="Hemerythrin-like"/>
</dbReference>
<evidence type="ECO:0000313" key="2">
    <source>
        <dbReference type="EMBL" id="BBD73636.1"/>
    </source>
</evidence>
<proteinExistence type="predicted"/>
<evidence type="ECO:0000313" key="3">
    <source>
        <dbReference type="EMBL" id="GGU02149.1"/>
    </source>
</evidence>
<organism evidence="2 4">
    <name type="scientific">Sulfodiicoccus acidiphilus</name>
    <dbReference type="NCBI Taxonomy" id="1670455"/>
    <lineage>
        <taxon>Archaea</taxon>
        <taxon>Thermoproteota</taxon>
        <taxon>Thermoprotei</taxon>
        <taxon>Sulfolobales</taxon>
        <taxon>Sulfolobaceae</taxon>
        <taxon>Sulfodiicoccus</taxon>
    </lineage>
</organism>
<dbReference type="Pfam" id="PF01814">
    <property type="entry name" value="Hemerythrin"/>
    <property type="match status" value="1"/>
</dbReference>
<keyword evidence="4" id="KW-1185">Reference proteome</keyword>
<protein>
    <recommendedName>
        <fullName evidence="1">Hemerythrin-like domain-containing protein</fullName>
    </recommendedName>
</protein>
<reference evidence="2" key="3">
    <citation type="journal article" date="2019" name="BMC Res. Notes">
        <title>Complete genome sequence of the Sulfodiicoccus acidiphilus strain HS-1T, the first crenarchaeon that lacks polB3, isolated from an acidic hot spring in Ohwaku-dani, Hakone, Japan.</title>
        <authorList>
            <person name="Sakai H.D."/>
            <person name="Kurosawa N."/>
        </authorList>
    </citation>
    <scope>NUCLEOTIDE SEQUENCE</scope>
    <source>
        <strain evidence="2">HS-1</strain>
    </source>
</reference>
<name>A0A348B634_9CREN</name>
<evidence type="ECO:0000313" key="4">
    <source>
        <dbReference type="Proteomes" id="UP000276741"/>
    </source>
</evidence>
<gene>
    <name evidence="3" type="ORF">GCM10007116_19100</name>
    <name evidence="2" type="ORF">HS1genome_2025</name>
</gene>
<feature type="domain" description="Hemerythrin-like" evidence="1">
    <location>
        <begin position="13"/>
        <end position="124"/>
    </location>
</feature>
<sequence length="160" mass="18284">MMRDVDENKVSSVMISDHAEEEDLLIQVEEAVERGEDALPKFEILEANLKRHIYAEEEILFPRIEDGSWRPVVEELMNQHCAIWDGLREFKSNVGTSEAPKVLNRLYSLLKVHNSIEEGGVYGAVDDSMTTPLDLERVEVPLGWEPLFTINGAGLRSRRY</sequence>
<dbReference type="AlphaFoldDB" id="A0A348B634"/>
<reference evidence="4" key="2">
    <citation type="submission" date="2018-04" db="EMBL/GenBank/DDBJ databases">
        <title>Complete genome sequence of Sulfodiicoccus acidiphilus strain HS-1.</title>
        <authorList>
            <person name="Sakai H.D."/>
            <person name="Kurosawa N."/>
        </authorList>
    </citation>
    <scope>NUCLEOTIDE SEQUENCE [LARGE SCALE GENOMIC DNA]</scope>
    <source>
        <strain evidence="4">HS-1</strain>
    </source>
</reference>
<accession>A0A348B634</accession>
<dbReference type="Proteomes" id="UP000616143">
    <property type="component" value="Unassembled WGS sequence"/>
</dbReference>
<reference evidence="3" key="1">
    <citation type="journal article" date="2014" name="Int. J. Syst. Evol. Microbiol.">
        <title>Complete genome sequence of Corynebacterium casei LMG S-19264T (=DSM 44701T), isolated from a smear-ripened cheese.</title>
        <authorList>
            <consortium name="US DOE Joint Genome Institute (JGI-PGF)"/>
            <person name="Walter F."/>
            <person name="Albersmeier A."/>
            <person name="Kalinowski J."/>
            <person name="Ruckert C."/>
        </authorList>
    </citation>
    <scope>NUCLEOTIDE SEQUENCE</scope>
    <source>
        <strain evidence="3">JCM 31740</strain>
    </source>
</reference>
<dbReference type="Gene3D" id="1.20.120.520">
    <property type="entry name" value="nmb1532 protein domain like"/>
    <property type="match status" value="1"/>
</dbReference>
<reference evidence="3" key="4">
    <citation type="submission" date="2020-09" db="EMBL/GenBank/DDBJ databases">
        <authorList>
            <person name="Sun Q."/>
            <person name="Ohkuma M."/>
        </authorList>
    </citation>
    <scope>NUCLEOTIDE SEQUENCE</scope>
    <source>
        <strain evidence="3">JCM 31740</strain>
    </source>
</reference>
<dbReference type="KEGG" id="sacd:HS1genome_2025"/>
<dbReference type="EMBL" id="AP018553">
    <property type="protein sequence ID" value="BBD73636.1"/>
    <property type="molecule type" value="Genomic_DNA"/>
</dbReference>
<evidence type="ECO:0000259" key="1">
    <source>
        <dbReference type="Pfam" id="PF01814"/>
    </source>
</evidence>
<dbReference type="EMBL" id="BMQS01000021">
    <property type="protein sequence ID" value="GGU02149.1"/>
    <property type="molecule type" value="Genomic_DNA"/>
</dbReference>
<dbReference type="Proteomes" id="UP000276741">
    <property type="component" value="Chromosome"/>
</dbReference>